<dbReference type="PANTHER" id="PTHR34351:SF1">
    <property type="entry name" value="SLR1927 PROTEIN"/>
    <property type="match status" value="1"/>
</dbReference>
<feature type="transmembrane region" description="Helical" evidence="1">
    <location>
        <begin position="38"/>
        <end position="60"/>
    </location>
</feature>
<dbReference type="OrthoDB" id="5298497at2"/>
<dbReference type="Proteomes" id="UP000009080">
    <property type="component" value="Chromosome"/>
</dbReference>
<keyword evidence="1" id="KW-1133">Transmembrane helix</keyword>
<dbReference type="HOGENOM" id="CLU_054568_0_0_6"/>
<organism evidence="2 3">
    <name type="scientific">Teredinibacter turnerae (strain ATCC 39867 / T7901)</name>
    <dbReference type="NCBI Taxonomy" id="377629"/>
    <lineage>
        <taxon>Bacteria</taxon>
        <taxon>Pseudomonadati</taxon>
        <taxon>Pseudomonadota</taxon>
        <taxon>Gammaproteobacteria</taxon>
        <taxon>Cellvibrionales</taxon>
        <taxon>Cellvibrionaceae</taxon>
        <taxon>Teredinibacter</taxon>
    </lineage>
</organism>
<evidence type="ECO:0000313" key="3">
    <source>
        <dbReference type="Proteomes" id="UP000009080"/>
    </source>
</evidence>
<gene>
    <name evidence="2" type="ordered locus">TERTU_2483</name>
</gene>
<name>C5BL48_TERTT</name>
<dbReference type="EMBL" id="CP001614">
    <property type="protein sequence ID" value="ACR11555.1"/>
    <property type="molecule type" value="Genomic_DNA"/>
</dbReference>
<keyword evidence="3" id="KW-1185">Reference proteome</keyword>
<dbReference type="eggNOG" id="COG1721">
    <property type="taxonomic scope" value="Bacteria"/>
</dbReference>
<accession>C5BL48</accession>
<protein>
    <submittedName>
        <fullName evidence="2">Uncharacterized protein</fullName>
    </submittedName>
</protein>
<proteinExistence type="predicted"/>
<dbReference type="AlphaFoldDB" id="C5BL48"/>
<dbReference type="PANTHER" id="PTHR34351">
    <property type="entry name" value="SLR1927 PROTEIN-RELATED"/>
    <property type="match status" value="1"/>
</dbReference>
<keyword evidence="1" id="KW-0472">Membrane</keyword>
<keyword evidence="1" id="KW-0812">Transmembrane</keyword>
<dbReference type="KEGG" id="ttu:TERTU_2483"/>
<sequence>MFRGWIADLQQHYEARFFRFIDKRVQSQKLHRLTRDKLYIFPSKRGLAFIGLILLLWLIGTNYQNNLILALAFLLSSIMIVTILQTHANLNALELEFAGVAPVHAGELAEFTFTLRSTRSRYVENIEICWQDEDEAVVGVDVAPEESVTVTVPSSTYVRGWHSPARMRVQTFYPLGILRCWTWLNWDVQVLVYPAPIEMSYRSAVIGDNEGDGQHPLRGGQDYHGLRPYVPGDGLRRVSWKHLAQEKGLFVKDFSQSVTQERWLDIAAMPVSDLESQLAGLCYWALRFAADDDYYGLRLGNQVLAPDKGVEHTRRVLNHLAVYGL</sequence>
<feature type="transmembrane region" description="Helical" evidence="1">
    <location>
        <begin position="66"/>
        <end position="84"/>
    </location>
</feature>
<evidence type="ECO:0000313" key="2">
    <source>
        <dbReference type="EMBL" id="ACR11555.1"/>
    </source>
</evidence>
<dbReference type="STRING" id="377629.TERTU_2483"/>
<evidence type="ECO:0000256" key="1">
    <source>
        <dbReference type="SAM" id="Phobius"/>
    </source>
</evidence>
<dbReference type="RefSeq" id="WP_015817667.1">
    <property type="nucleotide sequence ID" value="NC_012997.1"/>
</dbReference>
<reference evidence="2 3" key="1">
    <citation type="journal article" date="2009" name="PLoS ONE">
        <title>The complete genome of Teredinibacter turnerae T7901: an intracellular endosymbiont of marine wood-boring bivalves (shipworms).</title>
        <authorList>
            <person name="Yang J.C."/>
            <person name="Madupu R."/>
            <person name="Durkin A.S."/>
            <person name="Ekborg N.A."/>
            <person name="Pedamallu C.S."/>
            <person name="Hostetler J.B."/>
            <person name="Radune D."/>
            <person name="Toms B.S."/>
            <person name="Henrissat B."/>
            <person name="Coutinho P.M."/>
            <person name="Schwarz S."/>
            <person name="Field L."/>
            <person name="Trindade-Silva A.E."/>
            <person name="Soares C.A.G."/>
            <person name="Elshahawi S."/>
            <person name="Hanora A."/>
            <person name="Schmidt E.W."/>
            <person name="Haygood M.G."/>
            <person name="Posfai J."/>
            <person name="Benner J."/>
            <person name="Madinger C."/>
            <person name="Nove J."/>
            <person name="Anton B."/>
            <person name="Chaudhary K."/>
            <person name="Foster J."/>
            <person name="Holman A."/>
            <person name="Kumar S."/>
            <person name="Lessard P.A."/>
            <person name="Luyten Y.A."/>
            <person name="Slatko B."/>
            <person name="Wood N."/>
            <person name="Wu B."/>
            <person name="Teplitski M."/>
            <person name="Mougous J.D."/>
            <person name="Ward N."/>
            <person name="Eisen J.A."/>
            <person name="Badger J.H."/>
            <person name="Distel D.L."/>
        </authorList>
    </citation>
    <scope>NUCLEOTIDE SEQUENCE [LARGE SCALE GENOMIC DNA]</scope>
    <source>
        <strain evidence="3">ATCC 39867 / T7901</strain>
    </source>
</reference>